<feature type="transmembrane region" description="Helical" evidence="10">
    <location>
        <begin position="121"/>
        <end position="144"/>
    </location>
</feature>
<comment type="similarity">
    <text evidence="10">Belongs to the PlsY family.</text>
</comment>
<keyword evidence="1 10" id="KW-1003">Cell membrane</keyword>
<dbReference type="RefSeq" id="WP_377382006.1">
    <property type="nucleotide sequence ID" value="NZ_JBHSSW010000066.1"/>
</dbReference>
<keyword evidence="9 10" id="KW-1208">Phospholipid metabolism</keyword>
<dbReference type="Proteomes" id="UP001596303">
    <property type="component" value="Unassembled WGS sequence"/>
</dbReference>
<dbReference type="SMART" id="SM01207">
    <property type="entry name" value="G3P_acyltransf"/>
    <property type="match status" value="1"/>
</dbReference>
<dbReference type="HAMAP" id="MF_01043">
    <property type="entry name" value="PlsY"/>
    <property type="match status" value="1"/>
</dbReference>
<organism evidence="11 12">
    <name type="scientific">Ponticaulis profundi</name>
    <dbReference type="NCBI Taxonomy" id="2665222"/>
    <lineage>
        <taxon>Bacteria</taxon>
        <taxon>Pseudomonadati</taxon>
        <taxon>Pseudomonadota</taxon>
        <taxon>Alphaproteobacteria</taxon>
        <taxon>Hyphomonadales</taxon>
        <taxon>Hyphomonadaceae</taxon>
        <taxon>Ponticaulis</taxon>
    </lineage>
</organism>
<keyword evidence="6 10" id="KW-0443">Lipid metabolism</keyword>
<reference evidence="12" key="1">
    <citation type="journal article" date="2019" name="Int. J. Syst. Evol. Microbiol.">
        <title>The Global Catalogue of Microorganisms (GCM) 10K type strain sequencing project: providing services to taxonomists for standard genome sequencing and annotation.</title>
        <authorList>
            <consortium name="The Broad Institute Genomics Platform"/>
            <consortium name="The Broad Institute Genome Sequencing Center for Infectious Disease"/>
            <person name="Wu L."/>
            <person name="Ma J."/>
        </authorList>
    </citation>
    <scope>NUCLEOTIDE SEQUENCE [LARGE SCALE GENOMIC DNA]</scope>
    <source>
        <strain evidence="12">CGMCC-1.15741</strain>
    </source>
</reference>
<evidence type="ECO:0000256" key="8">
    <source>
        <dbReference type="ARBA" id="ARBA00023209"/>
    </source>
</evidence>
<keyword evidence="12" id="KW-1185">Reference proteome</keyword>
<feature type="transmembrane region" description="Helical" evidence="10">
    <location>
        <begin position="89"/>
        <end position="109"/>
    </location>
</feature>
<comment type="caution">
    <text evidence="11">The sequence shown here is derived from an EMBL/GenBank/DDBJ whole genome shotgun (WGS) entry which is preliminary data.</text>
</comment>
<evidence type="ECO:0000256" key="1">
    <source>
        <dbReference type="ARBA" id="ARBA00022475"/>
    </source>
</evidence>
<feature type="transmembrane region" description="Helical" evidence="10">
    <location>
        <begin position="164"/>
        <end position="184"/>
    </location>
</feature>
<dbReference type="PANTHER" id="PTHR30309">
    <property type="entry name" value="INNER MEMBRANE PROTEIN YGIH"/>
    <property type="match status" value="1"/>
</dbReference>
<dbReference type="InterPro" id="IPR003811">
    <property type="entry name" value="G3P_acylTferase_PlsY"/>
</dbReference>
<gene>
    <name evidence="10 11" type="primary">plsY</name>
    <name evidence="11" type="ORF">ACFQDM_18620</name>
</gene>
<dbReference type="NCBIfam" id="TIGR00023">
    <property type="entry name" value="glycerol-3-phosphate 1-O-acyltransferase PlsY"/>
    <property type="match status" value="1"/>
</dbReference>
<dbReference type="PANTHER" id="PTHR30309:SF0">
    <property type="entry name" value="GLYCEROL-3-PHOSPHATE ACYLTRANSFERASE-RELATED"/>
    <property type="match status" value="1"/>
</dbReference>
<comment type="subcellular location">
    <subcellularLocation>
        <location evidence="10">Cell membrane</location>
        <topology evidence="10">Multi-pass membrane protein</topology>
    </subcellularLocation>
</comment>
<comment type="catalytic activity">
    <reaction evidence="10">
        <text>an acyl phosphate + sn-glycerol 3-phosphate = a 1-acyl-sn-glycero-3-phosphate + phosphate</text>
        <dbReference type="Rhea" id="RHEA:34075"/>
        <dbReference type="ChEBI" id="CHEBI:43474"/>
        <dbReference type="ChEBI" id="CHEBI:57597"/>
        <dbReference type="ChEBI" id="CHEBI:57970"/>
        <dbReference type="ChEBI" id="CHEBI:59918"/>
        <dbReference type="EC" id="2.3.1.275"/>
    </reaction>
</comment>
<evidence type="ECO:0000313" key="11">
    <source>
        <dbReference type="EMBL" id="MFC6200093.1"/>
    </source>
</evidence>
<accession>A0ABW1SFK5</accession>
<keyword evidence="7 10" id="KW-0472">Membrane</keyword>
<feature type="transmembrane region" description="Helical" evidence="10">
    <location>
        <begin position="6"/>
        <end position="30"/>
    </location>
</feature>
<feature type="transmembrane region" description="Helical" evidence="10">
    <location>
        <begin position="59"/>
        <end position="83"/>
    </location>
</feature>
<keyword evidence="8 10" id="KW-0594">Phospholipid biosynthesis</keyword>
<evidence type="ECO:0000256" key="2">
    <source>
        <dbReference type="ARBA" id="ARBA00022516"/>
    </source>
</evidence>
<evidence type="ECO:0000256" key="4">
    <source>
        <dbReference type="ARBA" id="ARBA00022692"/>
    </source>
</evidence>
<keyword evidence="4 10" id="KW-0812">Transmembrane</keyword>
<dbReference type="EC" id="2.3.1.275" evidence="10"/>
<keyword evidence="2 10" id="KW-0444">Lipid biosynthesis</keyword>
<keyword evidence="3 10" id="KW-0808">Transferase</keyword>
<keyword evidence="5 10" id="KW-1133">Transmembrane helix</keyword>
<protein>
    <recommendedName>
        <fullName evidence="10">Glycerol-3-phosphate acyltransferase</fullName>
    </recommendedName>
    <alternativeName>
        <fullName evidence="10">Acyl-PO4 G3P acyltransferase</fullName>
    </alternativeName>
    <alternativeName>
        <fullName evidence="10">Acyl-phosphate--glycerol-3-phosphate acyltransferase</fullName>
    </alternativeName>
    <alternativeName>
        <fullName evidence="10">G3P acyltransferase</fullName>
        <shortName evidence="10">GPAT</shortName>
        <ecNumber evidence="10">2.3.1.275</ecNumber>
    </alternativeName>
    <alternativeName>
        <fullName evidence="10">Lysophosphatidic acid synthase</fullName>
        <shortName evidence="10">LPA synthase</shortName>
    </alternativeName>
</protein>
<evidence type="ECO:0000256" key="3">
    <source>
        <dbReference type="ARBA" id="ARBA00022679"/>
    </source>
</evidence>
<evidence type="ECO:0000256" key="5">
    <source>
        <dbReference type="ARBA" id="ARBA00022989"/>
    </source>
</evidence>
<evidence type="ECO:0000256" key="10">
    <source>
        <dbReference type="HAMAP-Rule" id="MF_01043"/>
    </source>
</evidence>
<keyword evidence="11" id="KW-0012">Acyltransferase</keyword>
<evidence type="ECO:0000313" key="12">
    <source>
        <dbReference type="Proteomes" id="UP001596303"/>
    </source>
</evidence>
<evidence type="ECO:0000256" key="9">
    <source>
        <dbReference type="ARBA" id="ARBA00023264"/>
    </source>
</evidence>
<name>A0ABW1SFK5_9PROT</name>
<sequence>MDGSTSSLLYLSAVIVGYLLGSIPFGLVIIRMAGLGDIRTIGSGNIGATNVLRTGRKDLAAATFLLDSGKAGLAALIFMFAVSSLNPPIALLAGASALIGHCFPIWLGFKGGKGVATYAGLLFAGAWPLGIFAAISWLSIAFLFRRSSLAALATAVLVPIVGWALGYTGTEICILLILTLVVFWRHKENIKRLLDGTEPKIGGKKSEAK</sequence>
<evidence type="ECO:0000256" key="6">
    <source>
        <dbReference type="ARBA" id="ARBA00023098"/>
    </source>
</evidence>
<proteinExistence type="inferred from homology"/>
<dbReference type="EMBL" id="JBHSSW010000066">
    <property type="protein sequence ID" value="MFC6200093.1"/>
    <property type="molecule type" value="Genomic_DNA"/>
</dbReference>
<comment type="function">
    <text evidence="10">Catalyzes the transfer of an acyl group from acyl-phosphate (acyl-PO(4)) to glycerol-3-phosphate (G3P) to form lysophosphatidic acid (LPA). This enzyme utilizes acyl-phosphate as fatty acyl donor, but not acyl-CoA or acyl-ACP.</text>
</comment>
<comment type="subunit">
    <text evidence="10">Probably interacts with PlsX.</text>
</comment>
<dbReference type="GO" id="GO:0004366">
    <property type="term" value="F:glycerol-3-phosphate O-acyltransferase activity"/>
    <property type="evidence" value="ECO:0007669"/>
    <property type="project" value="UniProtKB-EC"/>
</dbReference>
<evidence type="ECO:0000256" key="7">
    <source>
        <dbReference type="ARBA" id="ARBA00023136"/>
    </source>
</evidence>
<comment type="pathway">
    <text evidence="10">Lipid metabolism; phospholipid metabolism.</text>
</comment>
<dbReference type="Pfam" id="PF02660">
    <property type="entry name" value="G3P_acyltransf"/>
    <property type="match status" value="1"/>
</dbReference>